<comment type="cofactor">
    <cofactor evidence="3">
        <name>Zn(2+)</name>
        <dbReference type="ChEBI" id="CHEBI:29105"/>
    </cofactor>
    <text evidence="3">Binds 1 zinc ion.</text>
</comment>
<evidence type="ECO:0000313" key="6">
    <source>
        <dbReference type="Proteomes" id="UP000249688"/>
    </source>
</evidence>
<dbReference type="Pfam" id="PF03884">
    <property type="entry name" value="YacG"/>
    <property type="match status" value="1"/>
</dbReference>
<dbReference type="PANTHER" id="PTHR36150:SF1">
    <property type="entry name" value="DNA GYRASE INHIBITOR YACG"/>
    <property type="match status" value="1"/>
</dbReference>
<feature type="region of interest" description="Disordered" evidence="4">
    <location>
        <begin position="1"/>
        <end position="24"/>
    </location>
</feature>
<dbReference type="InterPro" id="IPR005584">
    <property type="entry name" value="DNA_gyrase_inhibitor_YacG"/>
</dbReference>
<evidence type="ECO:0000256" key="4">
    <source>
        <dbReference type="SAM" id="MobiDB-lite"/>
    </source>
</evidence>
<feature type="binding site" evidence="3">
    <location>
        <position position="28"/>
    </location>
    <ligand>
        <name>Zn(2+)</name>
        <dbReference type="ChEBI" id="CHEBI:29105"/>
    </ligand>
</feature>
<dbReference type="AlphaFoldDB" id="A0A2W7IEF7"/>
<comment type="caution">
    <text evidence="5">The sequence shown here is derived from an EMBL/GenBank/DDBJ whole genome shotgun (WGS) entry which is preliminary data.</text>
</comment>
<comment type="similarity">
    <text evidence="3">Belongs to the DNA gyrase inhibitor YacG family.</text>
</comment>
<keyword evidence="6" id="KW-1185">Reference proteome</keyword>
<keyword evidence="1 3" id="KW-0479">Metal-binding</keyword>
<protein>
    <recommendedName>
        <fullName evidence="3">DNA gyrase inhibitor YacG</fullName>
    </recommendedName>
</protein>
<dbReference type="InterPro" id="IPR013088">
    <property type="entry name" value="Znf_NHR/GATA"/>
</dbReference>
<dbReference type="SUPFAM" id="SSF57716">
    <property type="entry name" value="Glucocorticoid receptor-like (DNA-binding domain)"/>
    <property type="match status" value="1"/>
</dbReference>
<dbReference type="OrthoDB" id="9809663at2"/>
<reference evidence="5 6" key="1">
    <citation type="submission" date="2018-06" db="EMBL/GenBank/DDBJ databases">
        <title>Genomic Encyclopedia of Archaeal and Bacterial Type Strains, Phase II (KMG-II): from individual species to whole genera.</title>
        <authorList>
            <person name="Goeker M."/>
        </authorList>
    </citation>
    <scope>NUCLEOTIDE SEQUENCE [LARGE SCALE GENOMIC DNA]</scope>
    <source>
        <strain evidence="5 6">DSM 24525</strain>
    </source>
</reference>
<dbReference type="HAMAP" id="MF_00649">
    <property type="entry name" value="DNA_gyrase_inhibitor_YacG"/>
    <property type="match status" value="1"/>
</dbReference>
<evidence type="ECO:0000256" key="1">
    <source>
        <dbReference type="ARBA" id="ARBA00022723"/>
    </source>
</evidence>
<dbReference type="RefSeq" id="WP_111398691.1">
    <property type="nucleotide sequence ID" value="NZ_QKYU01000013.1"/>
</dbReference>
<dbReference type="GO" id="GO:0008270">
    <property type="term" value="F:zinc ion binding"/>
    <property type="evidence" value="ECO:0007669"/>
    <property type="project" value="UniProtKB-UniRule"/>
</dbReference>
<dbReference type="Gene3D" id="3.30.50.10">
    <property type="entry name" value="Erythroid Transcription Factor GATA-1, subunit A"/>
    <property type="match status" value="1"/>
</dbReference>
<keyword evidence="2 3" id="KW-0862">Zinc</keyword>
<comment type="function">
    <text evidence="3">Inhibits all the catalytic activities of DNA gyrase by preventing its interaction with DNA. Acts by binding directly to the C-terminal domain of GyrB, which probably disrupts DNA binding by the gyrase.</text>
</comment>
<name>A0A2W7IEF7_9PROT</name>
<evidence type="ECO:0000256" key="2">
    <source>
        <dbReference type="ARBA" id="ARBA00022833"/>
    </source>
</evidence>
<dbReference type="GO" id="GO:0006355">
    <property type="term" value="P:regulation of DNA-templated transcription"/>
    <property type="evidence" value="ECO:0007669"/>
    <property type="project" value="InterPro"/>
</dbReference>
<dbReference type="EMBL" id="QKYU01000013">
    <property type="protein sequence ID" value="PZW44849.1"/>
    <property type="molecule type" value="Genomic_DNA"/>
</dbReference>
<accession>A0A2W7IEF7</accession>
<feature type="compositionally biased region" description="Pro residues" evidence="4">
    <location>
        <begin position="10"/>
        <end position="24"/>
    </location>
</feature>
<sequence>MPEAAKKPSPKPSPKPGPKPCPKPCPICRRPMVEAFRPFCSDRCRQVDLGRWLTEAYVVPGPAVEEPEPE</sequence>
<gene>
    <name evidence="3" type="primary">yacG</name>
    <name evidence="5" type="ORF">C8P66_11315</name>
</gene>
<feature type="binding site" evidence="3">
    <location>
        <position position="44"/>
    </location>
    <ligand>
        <name>Zn(2+)</name>
        <dbReference type="ChEBI" id="CHEBI:29105"/>
    </ligand>
</feature>
<evidence type="ECO:0000313" key="5">
    <source>
        <dbReference type="EMBL" id="PZW44849.1"/>
    </source>
</evidence>
<evidence type="ECO:0000256" key="3">
    <source>
        <dbReference type="HAMAP-Rule" id="MF_00649"/>
    </source>
</evidence>
<feature type="binding site" evidence="3">
    <location>
        <position position="25"/>
    </location>
    <ligand>
        <name>Zn(2+)</name>
        <dbReference type="ChEBI" id="CHEBI:29105"/>
    </ligand>
</feature>
<dbReference type="PANTHER" id="PTHR36150">
    <property type="entry name" value="DNA GYRASE INHIBITOR YACG"/>
    <property type="match status" value="1"/>
</dbReference>
<organism evidence="5 6">
    <name type="scientific">Humitalea rosea</name>
    <dbReference type="NCBI Taxonomy" id="990373"/>
    <lineage>
        <taxon>Bacteria</taxon>
        <taxon>Pseudomonadati</taxon>
        <taxon>Pseudomonadota</taxon>
        <taxon>Alphaproteobacteria</taxon>
        <taxon>Acetobacterales</taxon>
        <taxon>Roseomonadaceae</taxon>
        <taxon>Humitalea</taxon>
    </lineage>
</organism>
<proteinExistence type="inferred from homology"/>
<feature type="binding site" evidence="3">
    <location>
        <position position="40"/>
    </location>
    <ligand>
        <name>Zn(2+)</name>
        <dbReference type="ChEBI" id="CHEBI:29105"/>
    </ligand>
</feature>
<dbReference type="Proteomes" id="UP000249688">
    <property type="component" value="Unassembled WGS sequence"/>
</dbReference>
<dbReference type="GO" id="GO:0008657">
    <property type="term" value="F:DNA topoisomerase type II (double strand cut, ATP-hydrolyzing) inhibitor activity"/>
    <property type="evidence" value="ECO:0007669"/>
    <property type="project" value="UniProtKB-UniRule"/>
</dbReference>
<comment type="subunit">
    <text evidence="3">Interacts with GyrB.</text>
</comment>